<dbReference type="InterPro" id="IPR043737">
    <property type="entry name" value="DUF5682"/>
</dbReference>
<name>A0A2M8Q7B0_9CHLR</name>
<protein>
    <submittedName>
        <fullName evidence="1">Uncharacterized protein</fullName>
    </submittedName>
</protein>
<dbReference type="Pfam" id="PF18934">
    <property type="entry name" value="DUF5682"/>
    <property type="match status" value="1"/>
</dbReference>
<evidence type="ECO:0000313" key="2">
    <source>
        <dbReference type="Proteomes" id="UP000230790"/>
    </source>
</evidence>
<comment type="caution">
    <text evidence="1">The sequence shown here is derived from an EMBL/GenBank/DDBJ whole genome shotgun (WGS) entry which is preliminary data.</text>
</comment>
<dbReference type="Proteomes" id="UP000230790">
    <property type="component" value="Unassembled WGS sequence"/>
</dbReference>
<gene>
    <name evidence="1" type="ORF">CUN48_17575</name>
</gene>
<proteinExistence type="predicted"/>
<dbReference type="AlphaFoldDB" id="A0A2M8Q7B0"/>
<accession>A0A2M8Q7B0</accession>
<feature type="non-terminal residue" evidence="1">
    <location>
        <position position="77"/>
    </location>
</feature>
<organism evidence="1 2">
    <name type="scientific">Candidatus Thermofonsia Clade 3 bacterium</name>
    <dbReference type="NCBI Taxonomy" id="2364212"/>
    <lineage>
        <taxon>Bacteria</taxon>
        <taxon>Bacillati</taxon>
        <taxon>Chloroflexota</taxon>
        <taxon>Candidatus Thermofontia</taxon>
        <taxon>Candidatus Thermofonsia Clade 3</taxon>
    </lineage>
</organism>
<sequence>MRVQGVHVVPVRHHSPAIARATAALIRAVRPRLVLIEGPSDANHLIDALTAPDAVAPLAILAYRQPQARQASADLAP</sequence>
<reference evidence="1 2" key="1">
    <citation type="submission" date="2017-11" db="EMBL/GenBank/DDBJ databases">
        <title>Evolution of Phototrophy in the Chloroflexi Phylum Driven by Horizontal Gene Transfer.</title>
        <authorList>
            <person name="Ward L.M."/>
            <person name="Hemp J."/>
            <person name="Shih P.M."/>
            <person name="Mcglynn S.E."/>
            <person name="Fischer W."/>
        </authorList>
    </citation>
    <scope>NUCLEOTIDE SEQUENCE [LARGE SCALE GENOMIC DNA]</scope>
    <source>
        <strain evidence="1">JP3_7</strain>
    </source>
</reference>
<dbReference type="EMBL" id="PGTN01000843">
    <property type="protein sequence ID" value="PJF45698.1"/>
    <property type="molecule type" value="Genomic_DNA"/>
</dbReference>
<evidence type="ECO:0000313" key="1">
    <source>
        <dbReference type="EMBL" id="PJF45698.1"/>
    </source>
</evidence>